<dbReference type="InterPro" id="IPR018062">
    <property type="entry name" value="HTH_AraC-typ_CS"/>
</dbReference>
<sequence>MAMPPLQAEFFARMADPQGVRAIFEHLPGVFFFVKDAHGRHIAANSVTFARFGIKHERELVGAMDEKFFPAELAQAFREDDQMVMRSRKPLINRLEVWYDEQRNLDWFLTTKLPVLDKDGEVIGVMGITRRDEDRMRHHDVREVTAAVQYARKNCDKNVSTAELAKAAGVSERHLHRQLQATLGLTPHELMLRTRIQSAAEALAKTSAPIIEVALNHGFCDQSAFTQQFRKRTGMTPKQFRVRNQG</sequence>
<dbReference type="InterPro" id="IPR020449">
    <property type="entry name" value="Tscrpt_reg_AraC-type_HTH"/>
</dbReference>
<evidence type="ECO:0000259" key="4">
    <source>
        <dbReference type="PROSITE" id="PS01124"/>
    </source>
</evidence>
<dbReference type="Gene3D" id="3.30.450.20">
    <property type="entry name" value="PAS domain"/>
    <property type="match status" value="1"/>
</dbReference>
<evidence type="ECO:0000313" key="5">
    <source>
        <dbReference type="EMBL" id="RBP38987.1"/>
    </source>
</evidence>
<dbReference type="Gene3D" id="1.10.10.60">
    <property type="entry name" value="Homeodomain-like"/>
    <property type="match status" value="1"/>
</dbReference>
<dbReference type="AlphaFoldDB" id="A0A366HCM0"/>
<dbReference type="Pfam" id="PF08448">
    <property type="entry name" value="PAS_4"/>
    <property type="match status" value="1"/>
</dbReference>
<dbReference type="PRINTS" id="PR00032">
    <property type="entry name" value="HTHARAC"/>
</dbReference>
<dbReference type="PANTHER" id="PTHR46796">
    <property type="entry name" value="HTH-TYPE TRANSCRIPTIONAL ACTIVATOR RHAS-RELATED"/>
    <property type="match status" value="1"/>
</dbReference>
<protein>
    <submittedName>
        <fullName evidence="5">AraC-like DNA-binding protein</fullName>
    </submittedName>
</protein>
<reference evidence="5 6" key="1">
    <citation type="submission" date="2018-06" db="EMBL/GenBank/DDBJ databases">
        <title>Genomic Encyclopedia of Type Strains, Phase IV (KMG-IV): sequencing the most valuable type-strain genomes for metagenomic binning, comparative biology and taxonomic classification.</title>
        <authorList>
            <person name="Goeker M."/>
        </authorList>
    </citation>
    <scope>NUCLEOTIDE SEQUENCE [LARGE SCALE GENOMIC DNA]</scope>
    <source>
        <strain evidence="5 6">DSM 25532</strain>
    </source>
</reference>
<gene>
    <name evidence="5" type="ORF">DES53_11010</name>
</gene>
<organism evidence="5 6">
    <name type="scientific">Roseimicrobium gellanilyticum</name>
    <dbReference type="NCBI Taxonomy" id="748857"/>
    <lineage>
        <taxon>Bacteria</taxon>
        <taxon>Pseudomonadati</taxon>
        <taxon>Verrucomicrobiota</taxon>
        <taxon>Verrucomicrobiia</taxon>
        <taxon>Verrucomicrobiales</taxon>
        <taxon>Verrucomicrobiaceae</taxon>
        <taxon>Roseimicrobium</taxon>
    </lineage>
</organism>
<dbReference type="InterPro" id="IPR018060">
    <property type="entry name" value="HTH_AraC"/>
</dbReference>
<dbReference type="PROSITE" id="PS01124">
    <property type="entry name" value="HTH_ARAC_FAMILY_2"/>
    <property type="match status" value="1"/>
</dbReference>
<dbReference type="GO" id="GO:0003700">
    <property type="term" value="F:DNA-binding transcription factor activity"/>
    <property type="evidence" value="ECO:0007669"/>
    <property type="project" value="InterPro"/>
</dbReference>
<accession>A0A366HCM0</accession>
<evidence type="ECO:0000256" key="1">
    <source>
        <dbReference type="ARBA" id="ARBA00023015"/>
    </source>
</evidence>
<evidence type="ECO:0000256" key="2">
    <source>
        <dbReference type="ARBA" id="ARBA00023125"/>
    </source>
</evidence>
<dbReference type="InterPro" id="IPR009057">
    <property type="entry name" value="Homeodomain-like_sf"/>
</dbReference>
<dbReference type="PROSITE" id="PS00041">
    <property type="entry name" value="HTH_ARAC_FAMILY_1"/>
    <property type="match status" value="1"/>
</dbReference>
<keyword evidence="2 5" id="KW-0238">DNA-binding</keyword>
<feature type="domain" description="HTH araC/xylS-type" evidence="4">
    <location>
        <begin position="145"/>
        <end position="243"/>
    </location>
</feature>
<comment type="caution">
    <text evidence="5">The sequence shown here is derived from an EMBL/GenBank/DDBJ whole genome shotgun (WGS) entry which is preliminary data.</text>
</comment>
<name>A0A366HCM0_9BACT</name>
<dbReference type="EMBL" id="QNRR01000010">
    <property type="protein sequence ID" value="RBP38987.1"/>
    <property type="molecule type" value="Genomic_DNA"/>
</dbReference>
<dbReference type="Proteomes" id="UP000253426">
    <property type="component" value="Unassembled WGS sequence"/>
</dbReference>
<evidence type="ECO:0000313" key="6">
    <source>
        <dbReference type="Proteomes" id="UP000253426"/>
    </source>
</evidence>
<dbReference type="Pfam" id="PF12833">
    <property type="entry name" value="HTH_18"/>
    <property type="match status" value="1"/>
</dbReference>
<evidence type="ECO:0000256" key="3">
    <source>
        <dbReference type="ARBA" id="ARBA00023163"/>
    </source>
</evidence>
<dbReference type="SUPFAM" id="SSF55785">
    <property type="entry name" value="PYP-like sensor domain (PAS domain)"/>
    <property type="match status" value="1"/>
</dbReference>
<dbReference type="RefSeq" id="WP_245958243.1">
    <property type="nucleotide sequence ID" value="NZ_QNRR01000010.1"/>
</dbReference>
<dbReference type="SMART" id="SM00342">
    <property type="entry name" value="HTH_ARAC"/>
    <property type="match status" value="1"/>
</dbReference>
<dbReference type="InterPro" id="IPR013656">
    <property type="entry name" value="PAS_4"/>
</dbReference>
<proteinExistence type="predicted"/>
<dbReference type="GO" id="GO:0043565">
    <property type="term" value="F:sequence-specific DNA binding"/>
    <property type="evidence" value="ECO:0007669"/>
    <property type="project" value="InterPro"/>
</dbReference>
<dbReference type="InterPro" id="IPR035965">
    <property type="entry name" value="PAS-like_dom_sf"/>
</dbReference>
<dbReference type="SUPFAM" id="SSF46689">
    <property type="entry name" value="Homeodomain-like"/>
    <property type="match status" value="2"/>
</dbReference>
<keyword evidence="1" id="KW-0805">Transcription regulation</keyword>
<dbReference type="InterPro" id="IPR050204">
    <property type="entry name" value="AraC_XylS_family_regulators"/>
</dbReference>
<keyword evidence="3" id="KW-0804">Transcription</keyword>
<keyword evidence="6" id="KW-1185">Reference proteome</keyword>